<feature type="transmembrane region" description="Helical" evidence="6">
    <location>
        <begin position="404"/>
        <end position="428"/>
    </location>
</feature>
<feature type="transmembrane region" description="Helical" evidence="6">
    <location>
        <begin position="42"/>
        <end position="59"/>
    </location>
</feature>
<feature type="transmembrane region" description="Helical" evidence="6">
    <location>
        <begin position="196"/>
        <end position="214"/>
    </location>
</feature>
<evidence type="ECO:0000256" key="5">
    <source>
        <dbReference type="SAM" id="MobiDB-lite"/>
    </source>
</evidence>
<comment type="subcellular location">
    <subcellularLocation>
        <location evidence="1">Membrane</location>
        <topology evidence="1">Multi-pass membrane protein</topology>
    </subcellularLocation>
</comment>
<proteinExistence type="predicted"/>
<evidence type="ECO:0000256" key="3">
    <source>
        <dbReference type="ARBA" id="ARBA00022989"/>
    </source>
</evidence>
<keyword evidence="3 6" id="KW-1133">Transmembrane helix</keyword>
<dbReference type="Gene3D" id="3.30.750.24">
    <property type="entry name" value="STAS domain"/>
    <property type="match status" value="1"/>
</dbReference>
<keyword evidence="9" id="KW-1185">Reference proteome</keyword>
<feature type="region of interest" description="Disordered" evidence="5">
    <location>
        <begin position="573"/>
        <end position="604"/>
    </location>
</feature>
<feature type="transmembrane region" description="Helical" evidence="6">
    <location>
        <begin position="221"/>
        <end position="240"/>
    </location>
</feature>
<dbReference type="STRING" id="1122133.SAMN02745157_3839"/>
<dbReference type="CDD" id="cd07042">
    <property type="entry name" value="STAS_SulP_like_sulfate_transporter"/>
    <property type="match status" value="1"/>
</dbReference>
<dbReference type="AlphaFoldDB" id="A0A1M5ICA4"/>
<dbReference type="InterPro" id="IPR001902">
    <property type="entry name" value="SLC26A/SulP_fam"/>
</dbReference>
<feature type="transmembrane region" description="Helical" evidence="6">
    <location>
        <begin position="367"/>
        <end position="384"/>
    </location>
</feature>
<accession>A0A1M5ICA4</accession>
<dbReference type="PROSITE" id="PS50801">
    <property type="entry name" value="STAS"/>
    <property type="match status" value="1"/>
</dbReference>
<dbReference type="InterPro" id="IPR011547">
    <property type="entry name" value="SLC26A/SulP_dom"/>
</dbReference>
<dbReference type="SUPFAM" id="SSF52091">
    <property type="entry name" value="SpoIIaa-like"/>
    <property type="match status" value="1"/>
</dbReference>
<evidence type="ECO:0000313" key="9">
    <source>
        <dbReference type="Proteomes" id="UP000184485"/>
    </source>
</evidence>
<feature type="transmembrane region" description="Helical" evidence="6">
    <location>
        <begin position="152"/>
        <end position="171"/>
    </location>
</feature>
<feature type="transmembrane region" description="Helical" evidence="6">
    <location>
        <begin position="344"/>
        <end position="360"/>
    </location>
</feature>
<evidence type="ECO:0000313" key="8">
    <source>
        <dbReference type="EMBL" id="SHG25877.1"/>
    </source>
</evidence>
<feature type="domain" description="STAS" evidence="7">
    <location>
        <begin position="456"/>
        <end position="569"/>
    </location>
</feature>
<dbReference type="OrthoDB" id="9769739at2"/>
<evidence type="ECO:0000256" key="6">
    <source>
        <dbReference type="SAM" id="Phobius"/>
    </source>
</evidence>
<dbReference type="InterPro" id="IPR036513">
    <property type="entry name" value="STAS_dom_sf"/>
</dbReference>
<name>A0A1M5ICA4_9HYPH</name>
<keyword evidence="2 6" id="KW-0812">Transmembrane</keyword>
<evidence type="ECO:0000256" key="2">
    <source>
        <dbReference type="ARBA" id="ARBA00022692"/>
    </source>
</evidence>
<gene>
    <name evidence="8" type="ORF">SAMN02745157_3839</name>
</gene>
<sequence length="604" mass="62624">MISRGEIKADDVRHASGAAALLARWAPGIGELRRYDRADFPADLRAGIAVAAVAIPVGIAYSELAGFRPEYGLYACFVPPLVYVVFGSSRQMIVGPDAATCAVLAAAVAPLALGDPARYAALAGMLTLIAGLICIVASLMRLGALADFLSKPILVGLLNGIALTIILGQLGKLTGIKLESHGLAIALETIRRAHEAVPMAVMIGLAALLVVGLLPRILPALPSGIVAMALAAAAVALLGLDRMGLATLGPVPSGLPDLAFPNAGFADLPDLLPNAAALALVSYASLIFSAQSFAAKNGYEVDADQEFAALGACNLVASLCQTFAISGADSRTAVGDANGSRTRLTGLIAALIVGVVLLVFTAPLRYVPLAALGAVLVFAGLSLIDLKTLRLIWRADPVEAAISLLATFGVVGLGITRGVLFAVVLALLRFIHLTARPSLDELGLMTGMAGFHALSRHATARPVPGVVILRFNGPLVFFNTGHFRKALLAAVAASPTPPRAVVIDLLPMTRIDVSGLFTLRDIAGALGSRGIRIVGAGRRTEWLHWRDQHGFDELGFEIFPTLRSAVHALTRTTADLPKEDGDNGNEGEGELPRAASLPSGRTSA</sequence>
<dbReference type="EMBL" id="FQUP01000004">
    <property type="protein sequence ID" value="SHG25877.1"/>
    <property type="molecule type" value="Genomic_DNA"/>
</dbReference>
<dbReference type="Pfam" id="PF01740">
    <property type="entry name" value="STAS"/>
    <property type="match status" value="1"/>
</dbReference>
<dbReference type="Pfam" id="PF00916">
    <property type="entry name" value="Sulfate_transp"/>
    <property type="match status" value="1"/>
</dbReference>
<organism evidence="8 9">
    <name type="scientific">Kaistia soli DSM 19436</name>
    <dbReference type="NCBI Taxonomy" id="1122133"/>
    <lineage>
        <taxon>Bacteria</taxon>
        <taxon>Pseudomonadati</taxon>
        <taxon>Pseudomonadota</taxon>
        <taxon>Alphaproteobacteria</taxon>
        <taxon>Hyphomicrobiales</taxon>
        <taxon>Kaistiaceae</taxon>
        <taxon>Kaistia</taxon>
    </lineage>
</organism>
<dbReference type="RefSeq" id="WP_073056022.1">
    <property type="nucleotide sequence ID" value="NZ_FQUP01000004.1"/>
</dbReference>
<dbReference type="GO" id="GO:0055085">
    <property type="term" value="P:transmembrane transport"/>
    <property type="evidence" value="ECO:0007669"/>
    <property type="project" value="InterPro"/>
</dbReference>
<dbReference type="InterPro" id="IPR002645">
    <property type="entry name" value="STAS_dom"/>
</dbReference>
<evidence type="ECO:0000256" key="1">
    <source>
        <dbReference type="ARBA" id="ARBA00004141"/>
    </source>
</evidence>
<dbReference type="Proteomes" id="UP000184485">
    <property type="component" value="Unassembled WGS sequence"/>
</dbReference>
<evidence type="ECO:0000256" key="4">
    <source>
        <dbReference type="ARBA" id="ARBA00023136"/>
    </source>
</evidence>
<protein>
    <submittedName>
        <fullName evidence="8">High affinity sulphate transporter 1</fullName>
    </submittedName>
</protein>
<dbReference type="PANTHER" id="PTHR11814">
    <property type="entry name" value="SULFATE TRANSPORTER"/>
    <property type="match status" value="1"/>
</dbReference>
<keyword evidence="4 6" id="KW-0472">Membrane</keyword>
<dbReference type="GO" id="GO:0016020">
    <property type="term" value="C:membrane"/>
    <property type="evidence" value="ECO:0007669"/>
    <property type="project" value="UniProtKB-SubCell"/>
</dbReference>
<reference evidence="8 9" key="1">
    <citation type="submission" date="2016-11" db="EMBL/GenBank/DDBJ databases">
        <authorList>
            <person name="Jaros S."/>
            <person name="Januszkiewicz K."/>
            <person name="Wedrychowicz H."/>
        </authorList>
    </citation>
    <scope>NUCLEOTIDE SEQUENCE [LARGE SCALE GENOMIC DNA]</scope>
    <source>
        <strain evidence="8 9">DSM 19436</strain>
    </source>
</reference>
<feature type="transmembrane region" description="Helical" evidence="6">
    <location>
        <begin position="119"/>
        <end position="140"/>
    </location>
</feature>
<evidence type="ECO:0000259" key="7">
    <source>
        <dbReference type="PROSITE" id="PS50801"/>
    </source>
</evidence>
<feature type="transmembrane region" description="Helical" evidence="6">
    <location>
        <begin position="93"/>
        <end position="113"/>
    </location>
</feature>